<dbReference type="Gene3D" id="3.40.50.300">
    <property type="entry name" value="P-loop containing nucleotide triphosphate hydrolases"/>
    <property type="match status" value="1"/>
</dbReference>
<dbReference type="Proteomes" id="UP000539075">
    <property type="component" value="Unassembled WGS sequence"/>
</dbReference>
<protein>
    <submittedName>
        <fullName evidence="2">Uncharacterized protein</fullName>
    </submittedName>
</protein>
<dbReference type="SUPFAM" id="SSF52540">
    <property type="entry name" value="P-loop containing nucleoside triphosphate hydrolases"/>
    <property type="match status" value="1"/>
</dbReference>
<sequence length="728" mass="81587">MYQYTPRYPKAFGHPAWSLYGFVNDALLQDLFWRKVQTDPALVARLATILDHNATQENKNIFLSDNTAISLHPESCGAYTTERPGRVNLLQGNSEDKQSILDAEQHPASCGYYLGPLFQQKCGWLPQNVYSNILQRLRVSLTQEDRYLFNRKACHNNVLMTDRDKANAMQAIERSVPIDFGFKKFRVYWYSTENGSTVFGIMYLFDDSGMVAKLPISAWQRVGNSTGNVVFDLLHPHHNCPLYDLHALSRWRGRSKYALICANEWTCETIKQDHTWIPKTFPVTTYSSVEMSDWASLGSMTPIIFPDDTVDGCYEAYKLFLVLQAQGLFPIFLKRQEKKATNQVQNIIKLAQDIYPIAFPSGECDLSTFAQHCRREFGVEPPQGILPQGQPLLELPGGESEPEPLLEGLLSLDDQMTIFAWRGVGKSLFSLLLALCFANGHKALNGRVYPSRKYRVLLIDGEMPPGKLKERARSIAKGLGLPEDAANNLIVRSSVAEKKNLVLDTEEGWLDLLPDLEQADIIIVDSLFKVIPTAMSSEYTAIKELNNFYSWCRRHGKTGIVVDHQGKSGHASFGSMGKDISVDAALQLKNSTHAIEATATKNRNFEFTDKPWIKYSIKNESDGMTFQPIGQVAIVSPTTALPAGEDEDIKNSNKRASTPDKPDIDQAILNYVKEHSDQAQGEVCDAIVDMGICKRAAAHSHYKALREEGKLTAPEEADITKQSDDEIC</sequence>
<dbReference type="RefSeq" id="WP_183719413.1">
    <property type="nucleotide sequence ID" value="NZ_JACHGO010000005.1"/>
</dbReference>
<accession>A0A7W8C1P9</accession>
<evidence type="ECO:0000313" key="3">
    <source>
        <dbReference type="Proteomes" id="UP000539075"/>
    </source>
</evidence>
<dbReference type="InterPro" id="IPR027417">
    <property type="entry name" value="P-loop_NTPase"/>
</dbReference>
<comment type="caution">
    <text evidence="2">The sequence shown here is derived from an EMBL/GenBank/DDBJ whole genome shotgun (WGS) entry which is preliminary data.</text>
</comment>
<evidence type="ECO:0000313" key="2">
    <source>
        <dbReference type="EMBL" id="MBB5143671.1"/>
    </source>
</evidence>
<dbReference type="AlphaFoldDB" id="A0A7W8C1P9"/>
<dbReference type="Pfam" id="PF13481">
    <property type="entry name" value="AAA_25"/>
    <property type="match status" value="1"/>
</dbReference>
<reference evidence="2 3" key="1">
    <citation type="submission" date="2020-08" db="EMBL/GenBank/DDBJ databases">
        <title>Genomic Encyclopedia of Type Strains, Phase IV (KMG-IV): sequencing the most valuable type-strain genomes for metagenomic binning, comparative biology and taxonomic classification.</title>
        <authorList>
            <person name="Goeker M."/>
        </authorList>
    </citation>
    <scope>NUCLEOTIDE SEQUENCE [LARGE SCALE GENOMIC DNA]</scope>
    <source>
        <strain evidence="2 3">DSM 11275</strain>
    </source>
</reference>
<dbReference type="EMBL" id="JACHGO010000005">
    <property type="protein sequence ID" value="MBB5143671.1"/>
    <property type="molecule type" value="Genomic_DNA"/>
</dbReference>
<proteinExistence type="predicted"/>
<gene>
    <name evidence="2" type="ORF">HNQ38_001771</name>
</gene>
<evidence type="ECO:0000256" key="1">
    <source>
        <dbReference type="SAM" id="MobiDB-lite"/>
    </source>
</evidence>
<feature type="region of interest" description="Disordered" evidence="1">
    <location>
        <begin position="642"/>
        <end position="662"/>
    </location>
</feature>
<organism evidence="2 3">
    <name type="scientific">Desulfovibrio intestinalis</name>
    <dbReference type="NCBI Taxonomy" id="58621"/>
    <lineage>
        <taxon>Bacteria</taxon>
        <taxon>Pseudomonadati</taxon>
        <taxon>Thermodesulfobacteriota</taxon>
        <taxon>Desulfovibrionia</taxon>
        <taxon>Desulfovibrionales</taxon>
        <taxon>Desulfovibrionaceae</taxon>
        <taxon>Desulfovibrio</taxon>
    </lineage>
</organism>
<name>A0A7W8C1P9_9BACT</name>
<keyword evidence="3" id="KW-1185">Reference proteome</keyword>